<name>A0A6J7FMZ7_9ZZZZ</name>
<sequence length="42" mass="4803">MFFLSDLRNGDPYSVDEVRDGVPEGSVGIKWAPWYRSVVRAM</sequence>
<gene>
    <name evidence="1" type="ORF">UFOPK3376_03195</name>
</gene>
<dbReference type="EMBL" id="CAFBLP010000150">
    <property type="protein sequence ID" value="CAB4896801.1"/>
    <property type="molecule type" value="Genomic_DNA"/>
</dbReference>
<reference evidence="1" key="1">
    <citation type="submission" date="2020-05" db="EMBL/GenBank/DDBJ databases">
        <authorList>
            <person name="Chiriac C."/>
            <person name="Salcher M."/>
            <person name="Ghai R."/>
            <person name="Kavagutti S V."/>
        </authorList>
    </citation>
    <scope>NUCLEOTIDE SEQUENCE</scope>
</reference>
<accession>A0A6J7FMZ7</accession>
<evidence type="ECO:0000313" key="1">
    <source>
        <dbReference type="EMBL" id="CAB4896801.1"/>
    </source>
</evidence>
<dbReference type="AlphaFoldDB" id="A0A6J7FMZ7"/>
<organism evidence="1">
    <name type="scientific">freshwater metagenome</name>
    <dbReference type="NCBI Taxonomy" id="449393"/>
    <lineage>
        <taxon>unclassified sequences</taxon>
        <taxon>metagenomes</taxon>
        <taxon>ecological metagenomes</taxon>
    </lineage>
</organism>
<protein>
    <submittedName>
        <fullName evidence="1">Unannotated protein</fullName>
    </submittedName>
</protein>
<proteinExistence type="predicted"/>